<evidence type="ECO:0000313" key="1">
    <source>
        <dbReference type="EMBL" id="KAF1393641.1"/>
    </source>
</evidence>
<comment type="caution">
    <text evidence="1">The sequence shown here is derived from an EMBL/GenBank/DDBJ whole genome shotgun (WGS) entry which is preliminary data.</text>
</comment>
<protein>
    <submittedName>
        <fullName evidence="1">Uncharacterized protein</fullName>
    </submittedName>
</protein>
<proteinExistence type="predicted"/>
<evidence type="ECO:0000313" key="2">
    <source>
        <dbReference type="Proteomes" id="UP000465112"/>
    </source>
</evidence>
<dbReference type="AlphaFoldDB" id="A0A6A5EWP5"/>
<dbReference type="Proteomes" id="UP000465112">
    <property type="component" value="Chromosome 2"/>
</dbReference>
<name>A0A6A5EWP5_PERFL</name>
<organism evidence="1 2">
    <name type="scientific">Perca fluviatilis</name>
    <name type="common">European perch</name>
    <dbReference type="NCBI Taxonomy" id="8168"/>
    <lineage>
        <taxon>Eukaryota</taxon>
        <taxon>Metazoa</taxon>
        <taxon>Chordata</taxon>
        <taxon>Craniata</taxon>
        <taxon>Vertebrata</taxon>
        <taxon>Euteleostomi</taxon>
        <taxon>Actinopterygii</taxon>
        <taxon>Neopterygii</taxon>
        <taxon>Teleostei</taxon>
        <taxon>Neoteleostei</taxon>
        <taxon>Acanthomorphata</taxon>
        <taxon>Eupercaria</taxon>
        <taxon>Perciformes</taxon>
        <taxon>Percoidei</taxon>
        <taxon>Percidae</taxon>
        <taxon>Percinae</taxon>
        <taxon>Perca</taxon>
    </lineage>
</organism>
<sequence length="92" mass="10380">MILFYRNSPKDTLCWPFPCLYCAQKLYYLRSLVSRLADNCLRSAGNVSNRREAAGHTAVSDYRCFLSAELFASRGPVDITGLIREGHISCTQ</sequence>
<reference evidence="1 2" key="1">
    <citation type="submission" date="2019-06" db="EMBL/GenBank/DDBJ databases">
        <title>A chromosome-scale genome assembly of the European perch, Perca fluviatilis.</title>
        <authorList>
            <person name="Roques C."/>
            <person name="Zahm M."/>
            <person name="Cabau C."/>
            <person name="Klopp C."/>
            <person name="Bouchez O."/>
            <person name="Donnadieu C."/>
            <person name="Kuhl H."/>
            <person name="Gislard M."/>
            <person name="Guendouz S."/>
            <person name="Journot L."/>
            <person name="Haffray P."/>
            <person name="Bestin A."/>
            <person name="Morvezen R."/>
            <person name="Feron R."/>
            <person name="Wen M."/>
            <person name="Jouanno E."/>
            <person name="Herpin A."/>
            <person name="Schartl M."/>
            <person name="Postlethwait J."/>
            <person name="Schaerlinger B."/>
            <person name="Chardard D."/>
            <person name="Lecocq T."/>
            <person name="Poncet C."/>
            <person name="Jaffrelo L."/>
            <person name="Lampietro C."/>
            <person name="Guiguen Y."/>
        </authorList>
    </citation>
    <scope>NUCLEOTIDE SEQUENCE [LARGE SCALE GENOMIC DNA]</scope>
    <source>
        <tissue evidence="1">Blood</tissue>
    </source>
</reference>
<dbReference type="EMBL" id="VHII01000002">
    <property type="protein sequence ID" value="KAF1393641.1"/>
    <property type="molecule type" value="Genomic_DNA"/>
</dbReference>
<gene>
    <name evidence="1" type="ORF">PFLUV_G00018150</name>
</gene>
<keyword evidence="2" id="KW-1185">Reference proteome</keyword>
<accession>A0A6A5EWP5</accession>